<evidence type="ECO:0000256" key="1">
    <source>
        <dbReference type="ARBA" id="ARBA00001946"/>
    </source>
</evidence>
<comment type="caution">
    <text evidence="4">The sequence shown here is derived from an EMBL/GenBank/DDBJ whole genome shotgun (WGS) entry which is preliminary data.</text>
</comment>
<dbReference type="GO" id="GO:0016787">
    <property type="term" value="F:hydrolase activity"/>
    <property type="evidence" value="ECO:0007669"/>
    <property type="project" value="UniProtKB-KW"/>
</dbReference>
<feature type="domain" description="Nudix hydrolase" evidence="3">
    <location>
        <begin position="10"/>
        <end position="148"/>
    </location>
</feature>
<evidence type="ECO:0000313" key="5">
    <source>
        <dbReference type="Proteomes" id="UP000602087"/>
    </source>
</evidence>
<dbReference type="InterPro" id="IPR000086">
    <property type="entry name" value="NUDIX_hydrolase_dom"/>
</dbReference>
<dbReference type="Proteomes" id="UP000602087">
    <property type="component" value="Unassembled WGS sequence"/>
</dbReference>
<dbReference type="InterPro" id="IPR015797">
    <property type="entry name" value="NUDIX_hydrolase-like_dom_sf"/>
</dbReference>
<evidence type="ECO:0000259" key="3">
    <source>
        <dbReference type="PROSITE" id="PS51462"/>
    </source>
</evidence>
<proteinExistence type="predicted"/>
<reference evidence="4" key="1">
    <citation type="submission" date="2020-12" db="EMBL/GenBank/DDBJ databases">
        <title>Sanguibacter suaedae sp. nov., isolated from Suaeda aralocaspica.</title>
        <authorList>
            <person name="Ma Q."/>
        </authorList>
    </citation>
    <scope>NUCLEOTIDE SEQUENCE</scope>
    <source>
        <strain evidence="4">YZGR15</strain>
    </source>
</reference>
<comment type="cofactor">
    <cofactor evidence="1">
        <name>Mg(2+)</name>
        <dbReference type="ChEBI" id="CHEBI:18420"/>
    </cofactor>
</comment>
<dbReference type="AlphaFoldDB" id="A0A934MBL6"/>
<gene>
    <name evidence="4" type="ORF">JAV76_10560</name>
</gene>
<keyword evidence="2" id="KW-0378">Hydrolase</keyword>
<dbReference type="EMBL" id="JAEINH010000008">
    <property type="protein sequence ID" value="MBI9115451.1"/>
    <property type="molecule type" value="Genomic_DNA"/>
</dbReference>
<sequence length="171" mass="18604">MSTAAVDRFRVVPAAYVVLLREGEQGPEVLLQLRRGTGYMDDHWACAAAGYVEQGESVLDAAVREAREELGIVVDPAELDPVTVMHRTTPGGGPVEERVDFFFRCRTWSGSPVLQEADKAADLRWVPLACLPEPVVPHERAVLDGMVSSSVTPVTTFGFPVAPRGRAFRAT</sequence>
<dbReference type="PROSITE" id="PS00893">
    <property type="entry name" value="NUDIX_BOX"/>
    <property type="match status" value="1"/>
</dbReference>
<dbReference type="PROSITE" id="PS51462">
    <property type="entry name" value="NUDIX"/>
    <property type="match status" value="1"/>
</dbReference>
<dbReference type="Gene3D" id="3.90.79.10">
    <property type="entry name" value="Nucleoside Triphosphate Pyrophosphohydrolase"/>
    <property type="match status" value="1"/>
</dbReference>
<dbReference type="PANTHER" id="PTHR43046:SF16">
    <property type="entry name" value="ADP-RIBOSE PYROPHOSPHATASE YJHB-RELATED"/>
    <property type="match status" value="1"/>
</dbReference>
<dbReference type="SUPFAM" id="SSF55811">
    <property type="entry name" value="Nudix"/>
    <property type="match status" value="1"/>
</dbReference>
<dbReference type="Pfam" id="PF00293">
    <property type="entry name" value="NUDIX"/>
    <property type="match status" value="1"/>
</dbReference>
<dbReference type="CDD" id="cd04683">
    <property type="entry name" value="NUDIX_Hydrolase"/>
    <property type="match status" value="1"/>
</dbReference>
<dbReference type="RefSeq" id="WP_198734021.1">
    <property type="nucleotide sequence ID" value="NZ_JAEINH010000008.1"/>
</dbReference>
<organism evidence="4 5">
    <name type="scientific">Sanguibacter suaedae</name>
    <dbReference type="NCBI Taxonomy" id="2795737"/>
    <lineage>
        <taxon>Bacteria</taxon>
        <taxon>Bacillati</taxon>
        <taxon>Actinomycetota</taxon>
        <taxon>Actinomycetes</taxon>
        <taxon>Micrococcales</taxon>
        <taxon>Sanguibacteraceae</taxon>
        <taxon>Sanguibacter</taxon>
    </lineage>
</organism>
<dbReference type="PANTHER" id="PTHR43046">
    <property type="entry name" value="GDP-MANNOSE MANNOSYL HYDROLASE"/>
    <property type="match status" value="1"/>
</dbReference>
<accession>A0A934MBL6</accession>
<name>A0A934MBL6_9MICO</name>
<dbReference type="InterPro" id="IPR020084">
    <property type="entry name" value="NUDIX_hydrolase_CS"/>
</dbReference>
<evidence type="ECO:0000256" key="2">
    <source>
        <dbReference type="ARBA" id="ARBA00022801"/>
    </source>
</evidence>
<evidence type="ECO:0000313" key="4">
    <source>
        <dbReference type="EMBL" id="MBI9115451.1"/>
    </source>
</evidence>
<protein>
    <submittedName>
        <fullName evidence="4">NUDIX domain-containing protein</fullName>
    </submittedName>
</protein>
<keyword evidence="5" id="KW-1185">Reference proteome</keyword>